<proteinExistence type="predicted"/>
<evidence type="ECO:0000256" key="1">
    <source>
        <dbReference type="SAM" id="MobiDB-lite"/>
    </source>
</evidence>
<evidence type="ECO:0000313" key="2">
    <source>
        <dbReference type="EMBL" id="KAK7002190.1"/>
    </source>
</evidence>
<accession>A0AAW0A7B5</accession>
<keyword evidence="3" id="KW-1185">Reference proteome</keyword>
<organism evidence="2 3">
    <name type="scientific">Favolaschia claudopus</name>
    <dbReference type="NCBI Taxonomy" id="2862362"/>
    <lineage>
        <taxon>Eukaryota</taxon>
        <taxon>Fungi</taxon>
        <taxon>Dikarya</taxon>
        <taxon>Basidiomycota</taxon>
        <taxon>Agaricomycotina</taxon>
        <taxon>Agaricomycetes</taxon>
        <taxon>Agaricomycetidae</taxon>
        <taxon>Agaricales</taxon>
        <taxon>Marasmiineae</taxon>
        <taxon>Mycenaceae</taxon>
        <taxon>Favolaschia</taxon>
    </lineage>
</organism>
<protein>
    <submittedName>
        <fullName evidence="2">Uncharacterized protein</fullName>
    </submittedName>
</protein>
<dbReference type="EMBL" id="JAWWNJ010000079">
    <property type="protein sequence ID" value="KAK7002190.1"/>
    <property type="molecule type" value="Genomic_DNA"/>
</dbReference>
<dbReference type="AlphaFoldDB" id="A0AAW0A7B5"/>
<reference evidence="2 3" key="1">
    <citation type="journal article" date="2024" name="J Genomics">
        <title>Draft genome sequencing and assembly of Favolaschia claudopus CIRM-BRFM 2984 isolated from oak limbs.</title>
        <authorList>
            <person name="Navarro D."/>
            <person name="Drula E."/>
            <person name="Chaduli D."/>
            <person name="Cazenave R."/>
            <person name="Ahrendt S."/>
            <person name="Wang J."/>
            <person name="Lipzen A."/>
            <person name="Daum C."/>
            <person name="Barry K."/>
            <person name="Grigoriev I.V."/>
            <person name="Favel A."/>
            <person name="Rosso M.N."/>
            <person name="Martin F."/>
        </authorList>
    </citation>
    <scope>NUCLEOTIDE SEQUENCE [LARGE SCALE GENOMIC DNA]</scope>
    <source>
        <strain evidence="2 3">CIRM-BRFM 2984</strain>
    </source>
</reference>
<feature type="region of interest" description="Disordered" evidence="1">
    <location>
        <begin position="52"/>
        <end position="87"/>
    </location>
</feature>
<feature type="compositionally biased region" description="Polar residues" evidence="1">
    <location>
        <begin position="70"/>
        <end position="79"/>
    </location>
</feature>
<dbReference type="Proteomes" id="UP001362999">
    <property type="component" value="Unassembled WGS sequence"/>
</dbReference>
<evidence type="ECO:0000313" key="3">
    <source>
        <dbReference type="Proteomes" id="UP001362999"/>
    </source>
</evidence>
<comment type="caution">
    <text evidence="2">The sequence shown here is derived from an EMBL/GenBank/DDBJ whole genome shotgun (WGS) entry which is preliminary data.</text>
</comment>
<sequence length="161" mass="18205">MEEERFLFHHWPTPRVVKVKLHEDAELSEDAVRQFKNAEGTGVPDFKKRKMHVMSHRSPQGRETVRQAHSHGQQPQNDTPPHLSTDHHPKLSLFSCAYGEFSGERLELLTGTRVFYWNSAGQTVYATVQSVETTKDGTVIVSLKEDTGNTILLPAKSVTKV</sequence>
<gene>
    <name evidence="2" type="ORF">R3P38DRAFT_3367463</name>
</gene>
<name>A0AAW0A7B5_9AGAR</name>